<protein>
    <submittedName>
        <fullName evidence="1 2">Uncharacterized protein</fullName>
    </submittedName>
</protein>
<evidence type="ECO:0000313" key="3">
    <source>
        <dbReference type="Proteomes" id="UP000006727"/>
    </source>
</evidence>
<dbReference type="Proteomes" id="UP000006727">
    <property type="component" value="Chromosome 11"/>
</dbReference>
<name>A0A2K1JUP6_PHYPA</name>
<evidence type="ECO:0000313" key="2">
    <source>
        <dbReference type="EnsemblPlants" id="Pp3c11_14710V3.1"/>
    </source>
</evidence>
<reference evidence="1 3" key="1">
    <citation type="journal article" date="2008" name="Science">
        <title>The Physcomitrella genome reveals evolutionary insights into the conquest of land by plants.</title>
        <authorList>
            <person name="Rensing S."/>
            <person name="Lang D."/>
            <person name="Zimmer A."/>
            <person name="Terry A."/>
            <person name="Salamov A."/>
            <person name="Shapiro H."/>
            <person name="Nishiyama T."/>
            <person name="Perroud P.-F."/>
            <person name="Lindquist E."/>
            <person name="Kamisugi Y."/>
            <person name="Tanahashi T."/>
            <person name="Sakakibara K."/>
            <person name="Fujita T."/>
            <person name="Oishi K."/>
            <person name="Shin-I T."/>
            <person name="Kuroki Y."/>
            <person name="Toyoda A."/>
            <person name="Suzuki Y."/>
            <person name="Hashimoto A."/>
            <person name="Yamaguchi K."/>
            <person name="Sugano A."/>
            <person name="Kohara Y."/>
            <person name="Fujiyama A."/>
            <person name="Anterola A."/>
            <person name="Aoki S."/>
            <person name="Ashton N."/>
            <person name="Barbazuk W.B."/>
            <person name="Barker E."/>
            <person name="Bennetzen J."/>
            <person name="Bezanilla M."/>
            <person name="Blankenship R."/>
            <person name="Cho S.H."/>
            <person name="Dutcher S."/>
            <person name="Estelle M."/>
            <person name="Fawcett J.A."/>
            <person name="Gundlach H."/>
            <person name="Hanada K."/>
            <person name="Heyl A."/>
            <person name="Hicks K.A."/>
            <person name="Hugh J."/>
            <person name="Lohr M."/>
            <person name="Mayer K."/>
            <person name="Melkozernov A."/>
            <person name="Murata T."/>
            <person name="Nelson D."/>
            <person name="Pils B."/>
            <person name="Prigge M."/>
            <person name="Reiss B."/>
            <person name="Renner T."/>
            <person name="Rombauts S."/>
            <person name="Rushton P."/>
            <person name="Sanderfoot A."/>
            <person name="Schween G."/>
            <person name="Shiu S.-H."/>
            <person name="Stueber K."/>
            <person name="Theodoulou F.L."/>
            <person name="Tu H."/>
            <person name="Van de Peer Y."/>
            <person name="Verrier P.J."/>
            <person name="Waters E."/>
            <person name="Wood A."/>
            <person name="Yang L."/>
            <person name="Cove D."/>
            <person name="Cuming A."/>
            <person name="Hasebe M."/>
            <person name="Lucas S."/>
            <person name="Mishler D.B."/>
            <person name="Reski R."/>
            <person name="Grigoriev I."/>
            <person name="Quatrano R.S."/>
            <person name="Boore J.L."/>
        </authorList>
    </citation>
    <scope>NUCLEOTIDE SEQUENCE [LARGE SCALE GENOMIC DNA]</scope>
    <source>
        <strain evidence="2 3">cv. Gransden 2004</strain>
    </source>
</reference>
<keyword evidence="3" id="KW-1185">Reference proteome</keyword>
<evidence type="ECO:0000313" key="1">
    <source>
        <dbReference type="EMBL" id="PNR45262.1"/>
    </source>
</evidence>
<dbReference type="InParanoid" id="A0A2K1JUP6"/>
<dbReference type="EMBL" id="ABEU02000011">
    <property type="protein sequence ID" value="PNR45262.1"/>
    <property type="molecule type" value="Genomic_DNA"/>
</dbReference>
<reference evidence="2" key="3">
    <citation type="submission" date="2020-12" db="UniProtKB">
        <authorList>
            <consortium name="EnsemblPlants"/>
        </authorList>
    </citation>
    <scope>IDENTIFICATION</scope>
</reference>
<dbReference type="EnsemblPlants" id="Pp3c11_14710V3.1">
    <property type="protein sequence ID" value="Pp3c11_14710V3.1"/>
    <property type="gene ID" value="Pp3c11_14710"/>
</dbReference>
<dbReference type="PaxDb" id="3218-PP1S11_283V6.1"/>
<organism evidence="1">
    <name type="scientific">Physcomitrium patens</name>
    <name type="common">Spreading-leaved earth moss</name>
    <name type="synonym">Physcomitrella patens</name>
    <dbReference type="NCBI Taxonomy" id="3218"/>
    <lineage>
        <taxon>Eukaryota</taxon>
        <taxon>Viridiplantae</taxon>
        <taxon>Streptophyta</taxon>
        <taxon>Embryophyta</taxon>
        <taxon>Bryophyta</taxon>
        <taxon>Bryophytina</taxon>
        <taxon>Bryopsida</taxon>
        <taxon>Funariidae</taxon>
        <taxon>Funariales</taxon>
        <taxon>Funariaceae</taxon>
        <taxon>Physcomitrium</taxon>
    </lineage>
</organism>
<sequence>MRAALIADRHCHNKPVKPPLVSWSLRAGQSPCCNGWVVRTACSLAVYRISRPAGCLSLELLEPFFAEQPPVTRRRCSPVKITVLGIIVTTRDRPCQRSTLSSQHSQVFPINFPKSTRRSKPSFSHRKIPQQIEGCRIAWAKQGWEGRNNSITSWFHGPQLWIADCSV</sequence>
<gene>
    <name evidence="1" type="ORF">PHYPA_015033</name>
</gene>
<reference evidence="1 3" key="2">
    <citation type="journal article" date="2018" name="Plant J.">
        <title>The Physcomitrella patens chromosome-scale assembly reveals moss genome structure and evolution.</title>
        <authorList>
            <person name="Lang D."/>
            <person name="Ullrich K.K."/>
            <person name="Murat F."/>
            <person name="Fuchs J."/>
            <person name="Jenkins J."/>
            <person name="Haas F.B."/>
            <person name="Piednoel M."/>
            <person name="Gundlach H."/>
            <person name="Van Bel M."/>
            <person name="Meyberg R."/>
            <person name="Vives C."/>
            <person name="Morata J."/>
            <person name="Symeonidi A."/>
            <person name="Hiss M."/>
            <person name="Muchero W."/>
            <person name="Kamisugi Y."/>
            <person name="Saleh O."/>
            <person name="Blanc G."/>
            <person name="Decker E.L."/>
            <person name="van Gessel N."/>
            <person name="Grimwood J."/>
            <person name="Hayes R.D."/>
            <person name="Graham S.W."/>
            <person name="Gunter L.E."/>
            <person name="McDaniel S.F."/>
            <person name="Hoernstein S.N.W."/>
            <person name="Larsson A."/>
            <person name="Li F.W."/>
            <person name="Perroud P.F."/>
            <person name="Phillips J."/>
            <person name="Ranjan P."/>
            <person name="Rokshar D.S."/>
            <person name="Rothfels C.J."/>
            <person name="Schneider L."/>
            <person name="Shu S."/>
            <person name="Stevenson D.W."/>
            <person name="Thummler F."/>
            <person name="Tillich M."/>
            <person name="Villarreal Aguilar J.C."/>
            <person name="Widiez T."/>
            <person name="Wong G.K."/>
            <person name="Wymore A."/>
            <person name="Zhang Y."/>
            <person name="Zimmer A.D."/>
            <person name="Quatrano R.S."/>
            <person name="Mayer K.F.X."/>
            <person name="Goodstein D."/>
            <person name="Casacuberta J.M."/>
            <person name="Vandepoele K."/>
            <person name="Reski R."/>
            <person name="Cuming A.C."/>
            <person name="Tuskan G.A."/>
            <person name="Maumus F."/>
            <person name="Salse J."/>
            <person name="Schmutz J."/>
            <person name="Rensing S.A."/>
        </authorList>
    </citation>
    <scope>NUCLEOTIDE SEQUENCE [LARGE SCALE GENOMIC DNA]</scope>
    <source>
        <strain evidence="2 3">cv. Gransden 2004</strain>
    </source>
</reference>
<dbReference type="Gramene" id="Pp3c11_14710V3.1">
    <property type="protein sequence ID" value="Pp3c11_14710V3.1"/>
    <property type="gene ID" value="Pp3c11_14710"/>
</dbReference>
<accession>A0A2K1JUP6</accession>
<dbReference type="AlphaFoldDB" id="A0A2K1JUP6"/>
<proteinExistence type="predicted"/>